<dbReference type="EMBL" id="BPLQ01005847">
    <property type="protein sequence ID" value="GIY17868.1"/>
    <property type="molecule type" value="Genomic_DNA"/>
</dbReference>
<evidence type="ECO:0000256" key="1">
    <source>
        <dbReference type="SAM" id="MobiDB-lite"/>
    </source>
</evidence>
<gene>
    <name evidence="2" type="ORF">CDAR_460191</name>
</gene>
<comment type="caution">
    <text evidence="2">The sequence shown here is derived from an EMBL/GenBank/DDBJ whole genome shotgun (WGS) entry which is preliminary data.</text>
</comment>
<evidence type="ECO:0000313" key="3">
    <source>
        <dbReference type="Proteomes" id="UP001054837"/>
    </source>
</evidence>
<dbReference type="AlphaFoldDB" id="A0AAV4RCQ6"/>
<feature type="region of interest" description="Disordered" evidence="1">
    <location>
        <begin position="1"/>
        <end position="45"/>
    </location>
</feature>
<protein>
    <submittedName>
        <fullName evidence="2">Uncharacterized protein</fullName>
    </submittedName>
</protein>
<dbReference type="Proteomes" id="UP001054837">
    <property type="component" value="Unassembled WGS sequence"/>
</dbReference>
<proteinExistence type="predicted"/>
<accession>A0AAV4RCQ6</accession>
<keyword evidence="3" id="KW-1185">Reference proteome</keyword>
<evidence type="ECO:0000313" key="2">
    <source>
        <dbReference type="EMBL" id="GIY17868.1"/>
    </source>
</evidence>
<sequence length="98" mass="11103">MSNSQREKNTKKHHPHFSEAPKQSFPSQLIPLLPSPEAPVKRKKKTDRTIIEEGFFYHQTAGYMLALSSAFPVKSLVLWCGCRKSSSDDNHSSSSRKD</sequence>
<organism evidence="2 3">
    <name type="scientific">Caerostris darwini</name>
    <dbReference type="NCBI Taxonomy" id="1538125"/>
    <lineage>
        <taxon>Eukaryota</taxon>
        <taxon>Metazoa</taxon>
        <taxon>Ecdysozoa</taxon>
        <taxon>Arthropoda</taxon>
        <taxon>Chelicerata</taxon>
        <taxon>Arachnida</taxon>
        <taxon>Araneae</taxon>
        <taxon>Araneomorphae</taxon>
        <taxon>Entelegynae</taxon>
        <taxon>Araneoidea</taxon>
        <taxon>Araneidae</taxon>
        <taxon>Caerostris</taxon>
    </lineage>
</organism>
<reference evidence="2 3" key="1">
    <citation type="submission" date="2021-06" db="EMBL/GenBank/DDBJ databases">
        <title>Caerostris darwini draft genome.</title>
        <authorList>
            <person name="Kono N."/>
            <person name="Arakawa K."/>
        </authorList>
    </citation>
    <scope>NUCLEOTIDE SEQUENCE [LARGE SCALE GENOMIC DNA]</scope>
</reference>
<name>A0AAV4RCQ6_9ARAC</name>